<dbReference type="EMBL" id="BMCK01000005">
    <property type="protein sequence ID" value="GGD29525.1"/>
    <property type="molecule type" value="Genomic_DNA"/>
</dbReference>
<protein>
    <recommendedName>
        <fullName evidence="4">Ig-like domain repeat protein</fullName>
    </recommendedName>
</protein>
<organism evidence="2 3">
    <name type="scientific">Nocardioides daphniae</name>
    <dbReference type="NCBI Taxonomy" id="402297"/>
    <lineage>
        <taxon>Bacteria</taxon>
        <taxon>Bacillati</taxon>
        <taxon>Actinomycetota</taxon>
        <taxon>Actinomycetes</taxon>
        <taxon>Propionibacteriales</taxon>
        <taxon>Nocardioidaceae</taxon>
        <taxon>Nocardioides</taxon>
    </lineage>
</organism>
<feature type="chain" id="PRO_5045590389" description="Ig-like domain repeat protein" evidence="1">
    <location>
        <begin position="33"/>
        <end position="295"/>
    </location>
</feature>
<evidence type="ECO:0000313" key="3">
    <source>
        <dbReference type="Proteomes" id="UP000630594"/>
    </source>
</evidence>
<dbReference type="InterPro" id="IPR006311">
    <property type="entry name" value="TAT_signal"/>
</dbReference>
<sequence>MRTNIFRRAVVAGASAAVALVGLGTVTSTAQAADVSLKFNCSVSILTGEEFGFDAAVEVPATAEQGKPLTLSFDGTVSASNTVRQSAYYILNARALSGTADIDAKFGGQDLPLVAQVARTEVPGGTEVQPLVLPAKGSATFTPTAVGTQTVTIAGFKANLKSEKSDGTTADVEATCVAKDAAAAVATVEVTKSTAPAKVATKATAKASYAKKAKKATVNVKVVNNKKKAVQGKVKLTLKKGKKVVGKRTVTLSKKGVAKGVFTKVKAKGKYTVIAEFQGNKTAKKSKATAKFTVK</sequence>
<name>A0ABQ1QJ46_9ACTN</name>
<comment type="caution">
    <text evidence="2">The sequence shown here is derived from an EMBL/GenBank/DDBJ whole genome shotgun (WGS) entry which is preliminary data.</text>
</comment>
<keyword evidence="3" id="KW-1185">Reference proteome</keyword>
<feature type="signal peptide" evidence="1">
    <location>
        <begin position="1"/>
        <end position="32"/>
    </location>
</feature>
<evidence type="ECO:0008006" key="4">
    <source>
        <dbReference type="Google" id="ProtNLM"/>
    </source>
</evidence>
<keyword evidence="1" id="KW-0732">Signal</keyword>
<gene>
    <name evidence="2" type="ORF">GCM10007231_31250</name>
</gene>
<dbReference type="Proteomes" id="UP000630594">
    <property type="component" value="Unassembled WGS sequence"/>
</dbReference>
<accession>A0ABQ1QJ46</accession>
<dbReference type="RefSeq" id="WP_188422367.1">
    <property type="nucleotide sequence ID" value="NZ_BMCK01000005.1"/>
</dbReference>
<evidence type="ECO:0000256" key="1">
    <source>
        <dbReference type="SAM" id="SignalP"/>
    </source>
</evidence>
<proteinExistence type="predicted"/>
<dbReference type="PROSITE" id="PS51318">
    <property type="entry name" value="TAT"/>
    <property type="match status" value="1"/>
</dbReference>
<evidence type="ECO:0000313" key="2">
    <source>
        <dbReference type="EMBL" id="GGD29525.1"/>
    </source>
</evidence>
<reference evidence="3" key="1">
    <citation type="journal article" date="2019" name="Int. J. Syst. Evol. Microbiol.">
        <title>The Global Catalogue of Microorganisms (GCM) 10K type strain sequencing project: providing services to taxonomists for standard genome sequencing and annotation.</title>
        <authorList>
            <consortium name="The Broad Institute Genomics Platform"/>
            <consortium name="The Broad Institute Genome Sequencing Center for Infectious Disease"/>
            <person name="Wu L."/>
            <person name="Ma J."/>
        </authorList>
    </citation>
    <scope>NUCLEOTIDE SEQUENCE [LARGE SCALE GENOMIC DNA]</scope>
    <source>
        <strain evidence="3">CCM 7403</strain>
    </source>
</reference>